<dbReference type="InterPro" id="IPR045133">
    <property type="entry name" value="IRE1/2-like"/>
</dbReference>
<evidence type="ECO:0000256" key="6">
    <source>
        <dbReference type="ARBA" id="ARBA00022729"/>
    </source>
</evidence>
<feature type="compositionally biased region" description="Low complexity" evidence="13">
    <location>
        <begin position="52"/>
        <end position="66"/>
    </location>
</feature>
<comment type="subcellular location">
    <subcellularLocation>
        <location evidence="1">Membrane</location>
        <topology evidence="1">Single-pass type I membrane protein</topology>
    </subcellularLocation>
</comment>
<feature type="domain" description="Protein kinase" evidence="15">
    <location>
        <begin position="792"/>
        <end position="1087"/>
    </location>
</feature>
<dbReference type="InterPro" id="IPR008271">
    <property type="entry name" value="Ser/Thr_kinase_AS"/>
</dbReference>
<dbReference type="InterPro" id="IPR017441">
    <property type="entry name" value="Protein_kinase_ATP_BS"/>
</dbReference>
<evidence type="ECO:0000256" key="13">
    <source>
        <dbReference type="SAM" id="MobiDB-lite"/>
    </source>
</evidence>
<keyword evidence="7 12" id="KW-0547">Nucleotide-binding</keyword>
<dbReference type="Gene3D" id="1.20.1440.180">
    <property type="entry name" value="KEN domain"/>
    <property type="match status" value="1"/>
</dbReference>
<accession>A0ABR3W902</accession>
<evidence type="ECO:0000256" key="11">
    <source>
        <dbReference type="ARBA" id="ARBA00023136"/>
    </source>
</evidence>
<feature type="binding site" evidence="12">
    <location>
        <position position="820"/>
    </location>
    <ligand>
        <name>ATP</name>
        <dbReference type="ChEBI" id="CHEBI:30616"/>
    </ligand>
</feature>
<feature type="compositionally biased region" description="Basic residues" evidence="13">
    <location>
        <begin position="715"/>
        <end position="733"/>
    </location>
</feature>
<dbReference type="PROSITE" id="PS00107">
    <property type="entry name" value="PROTEIN_KINASE_ATP"/>
    <property type="match status" value="1"/>
</dbReference>
<keyword evidence="4 17" id="KW-0808">Transferase</keyword>
<dbReference type="PANTHER" id="PTHR13954">
    <property type="entry name" value="IRE1-RELATED"/>
    <property type="match status" value="1"/>
</dbReference>
<keyword evidence="8 17" id="KW-0418">Kinase</keyword>
<feature type="region of interest" description="Disordered" evidence="13">
    <location>
        <begin position="633"/>
        <end position="746"/>
    </location>
</feature>
<keyword evidence="18" id="KW-1185">Reference proteome</keyword>
<keyword evidence="6 14" id="KW-0732">Signal</keyword>
<dbReference type="InterPro" id="IPR015943">
    <property type="entry name" value="WD40/YVTN_repeat-like_dom_sf"/>
</dbReference>
<evidence type="ECO:0000256" key="5">
    <source>
        <dbReference type="ARBA" id="ARBA00022692"/>
    </source>
</evidence>
<feature type="signal peptide" evidence="14">
    <location>
        <begin position="1"/>
        <end position="38"/>
    </location>
</feature>
<evidence type="ECO:0000256" key="9">
    <source>
        <dbReference type="ARBA" id="ARBA00022840"/>
    </source>
</evidence>
<keyword evidence="9 12" id="KW-0067">ATP-binding</keyword>
<dbReference type="InterPro" id="IPR011047">
    <property type="entry name" value="Quinoprotein_ADH-like_sf"/>
</dbReference>
<evidence type="ECO:0000256" key="12">
    <source>
        <dbReference type="PROSITE-ProRule" id="PRU10141"/>
    </source>
</evidence>
<dbReference type="Gene3D" id="3.30.200.20">
    <property type="entry name" value="Phosphorylase Kinase, domain 1"/>
    <property type="match status" value="1"/>
</dbReference>
<dbReference type="PROSITE" id="PS50011">
    <property type="entry name" value="PROTEIN_KINASE_DOM"/>
    <property type="match status" value="1"/>
</dbReference>
<dbReference type="InterPro" id="IPR000719">
    <property type="entry name" value="Prot_kinase_dom"/>
</dbReference>
<dbReference type="InterPro" id="IPR018391">
    <property type="entry name" value="PQQ_b-propeller_rpt"/>
</dbReference>
<evidence type="ECO:0000259" key="15">
    <source>
        <dbReference type="PROSITE" id="PS50011"/>
    </source>
</evidence>
<feature type="compositionally biased region" description="Acidic residues" evidence="13">
    <location>
        <begin position="635"/>
        <end position="645"/>
    </location>
</feature>
<keyword evidence="11" id="KW-0472">Membrane</keyword>
<dbReference type="EMBL" id="JAWRVE010000123">
    <property type="protein sequence ID" value="KAL1856322.1"/>
    <property type="molecule type" value="Genomic_DNA"/>
</dbReference>
<evidence type="ECO:0000256" key="2">
    <source>
        <dbReference type="ARBA" id="ARBA00012513"/>
    </source>
</evidence>
<feature type="chain" id="PRO_5045208174" description="non-specific serine/threonine protein kinase" evidence="14">
    <location>
        <begin position="39"/>
        <end position="1232"/>
    </location>
</feature>
<dbReference type="SMART" id="SM00580">
    <property type="entry name" value="PUG"/>
    <property type="match status" value="1"/>
</dbReference>
<gene>
    <name evidence="17" type="primary">IRE1</name>
    <name evidence="17" type="ORF">Daus18300_010807</name>
</gene>
<evidence type="ECO:0000256" key="7">
    <source>
        <dbReference type="ARBA" id="ARBA00022741"/>
    </source>
</evidence>
<dbReference type="Pfam" id="PF06479">
    <property type="entry name" value="Ribonuc_2-5A"/>
    <property type="match status" value="1"/>
</dbReference>
<dbReference type="PROSITE" id="PS00108">
    <property type="entry name" value="PROTEIN_KINASE_ST"/>
    <property type="match status" value="1"/>
</dbReference>
<evidence type="ECO:0000256" key="4">
    <source>
        <dbReference type="ARBA" id="ARBA00022679"/>
    </source>
</evidence>
<protein>
    <recommendedName>
        <fullName evidence="2">non-specific serine/threonine protein kinase</fullName>
        <ecNumber evidence="2">2.7.11.1</ecNumber>
    </recommendedName>
</protein>
<evidence type="ECO:0000256" key="1">
    <source>
        <dbReference type="ARBA" id="ARBA00004479"/>
    </source>
</evidence>
<reference evidence="17 18" key="1">
    <citation type="journal article" date="2024" name="IMA Fungus">
        <title>IMA Genome - F19 : A genome assembly and annotation guide to empower mycologists, including annotated draft genome sequences of Ceratocystis pirilliformis, Diaporthe australafricana, Fusarium ophioides, Paecilomyces lecythidis, and Sporothrix stenoceras.</title>
        <authorList>
            <person name="Aylward J."/>
            <person name="Wilson A.M."/>
            <person name="Visagie C.M."/>
            <person name="Spraker J."/>
            <person name="Barnes I."/>
            <person name="Buitendag C."/>
            <person name="Ceriani C."/>
            <person name="Del Mar Angel L."/>
            <person name="du Plessis D."/>
            <person name="Fuchs T."/>
            <person name="Gasser K."/>
            <person name="Kramer D."/>
            <person name="Li W."/>
            <person name="Munsamy K."/>
            <person name="Piso A."/>
            <person name="Price J.L."/>
            <person name="Sonnekus B."/>
            <person name="Thomas C."/>
            <person name="van der Nest A."/>
            <person name="van Dijk A."/>
            <person name="van Heerden A."/>
            <person name="van Vuuren N."/>
            <person name="Yilmaz N."/>
            <person name="Duong T.A."/>
            <person name="van der Merwe N.A."/>
            <person name="Wingfield M.J."/>
            <person name="Wingfield B.D."/>
        </authorList>
    </citation>
    <scope>NUCLEOTIDE SEQUENCE [LARGE SCALE GENOMIC DNA]</scope>
    <source>
        <strain evidence="17 18">CMW 18300</strain>
    </source>
</reference>
<feature type="region of interest" description="Disordered" evidence="13">
    <location>
        <begin position="524"/>
        <end position="563"/>
    </location>
</feature>
<keyword evidence="10" id="KW-1133">Transmembrane helix</keyword>
<name>A0ABR3W902_9PEZI</name>
<dbReference type="InterPro" id="IPR010513">
    <property type="entry name" value="KEN_dom"/>
</dbReference>
<dbReference type="PROSITE" id="PS51392">
    <property type="entry name" value="KEN"/>
    <property type="match status" value="1"/>
</dbReference>
<evidence type="ECO:0000313" key="18">
    <source>
        <dbReference type="Proteomes" id="UP001583177"/>
    </source>
</evidence>
<dbReference type="CDD" id="cd09769">
    <property type="entry name" value="Luminal_IRE1"/>
    <property type="match status" value="1"/>
</dbReference>
<evidence type="ECO:0000256" key="10">
    <source>
        <dbReference type="ARBA" id="ARBA00022989"/>
    </source>
</evidence>
<dbReference type="SMART" id="SM00564">
    <property type="entry name" value="PQQ"/>
    <property type="match status" value="2"/>
</dbReference>
<feature type="compositionally biased region" description="Pro residues" evidence="13">
    <location>
        <begin position="691"/>
        <end position="701"/>
    </location>
</feature>
<feature type="compositionally biased region" description="Polar residues" evidence="13">
    <location>
        <begin position="983"/>
        <end position="998"/>
    </location>
</feature>
<dbReference type="Proteomes" id="UP001583177">
    <property type="component" value="Unassembled WGS sequence"/>
</dbReference>
<keyword evidence="5" id="KW-0812">Transmembrane</keyword>
<dbReference type="SUPFAM" id="SSF50998">
    <property type="entry name" value="Quinoprotein alcohol dehydrogenase-like"/>
    <property type="match status" value="1"/>
</dbReference>
<proteinExistence type="predicted"/>
<evidence type="ECO:0000256" key="3">
    <source>
        <dbReference type="ARBA" id="ARBA00022527"/>
    </source>
</evidence>
<dbReference type="GO" id="GO:0004674">
    <property type="term" value="F:protein serine/threonine kinase activity"/>
    <property type="evidence" value="ECO:0007669"/>
    <property type="project" value="UniProtKB-EC"/>
</dbReference>
<dbReference type="Pfam" id="PF00069">
    <property type="entry name" value="Pkinase"/>
    <property type="match status" value="1"/>
</dbReference>
<feature type="compositionally biased region" description="Basic and acidic residues" evidence="13">
    <location>
        <begin position="81"/>
        <end position="93"/>
    </location>
</feature>
<dbReference type="InterPro" id="IPR038357">
    <property type="entry name" value="KEN_sf"/>
</dbReference>
<sequence>MLRRPPGEGRHVVQQPNNRKIFWVLAALLLPVLPLVEAADFHSIEPQPPALASPSLAAPGPGAGAADPHADRHGKPARAQPRHESPLEGDKVIRNLAATALTQHDLDTPHASSRRKRTNTQSIKEEQQPQHKQSRNLQTYDASAISAAAPDMPQGRSVRAPSPLTSDRSIDDWEVEDFVLLATIDGDLYASDRRTGKERWHISLGQSVVETKHHRQVKSPGDADSNTIWDQSVWAIEPTGDGEIYMYAPGKTDGVMSTGLTMKELVEKMSPYENKEYGLVYTGKKETNILALDAATGRAIRWFGPTASTAEDFDSCPRPLDPVASMDSEECHSGTITLGRTEYTVGISNPRGYPVATLKYSEWSPNLKDEDLIRQYSTTMDKLYITSRHDGRVYGFDFDRDAERRQSFVEHFPTPIARAFDIVRPARSYNPYEDDDKNTELIALPQPALPAKDEQEALLRSGAIFLDQIAGNWFAMSARAYPLITKAPNALITELDWLQEDEKLAPSRLSEVLVGQHFLGKPWTRPRNPLLPGSSNSAQPEPPQLDGPRQDHPDVPTLAIDAPSPSSTVIERVKKLPQEAANSAIEAFTNPFVALLFMTALFVYRHEIIRRVKGAPKQSVRWTKGVLKQQGFNVDLDDDSSDEIPETQVAETEQAIERPVPEQVVAAREVLNLEDDSDPATPRAPIEIAPPNEPPNEPPGDLPADAAGQNPPETKKKKAHRGRRGGKQHRKNKKGENGSADDDTLNDVEEAVNMAKKLGDTARGPEPDIQTVPDDVGNVSVPILKIDDSLEVIQEQQLGTGSNGTIVFAGKWQDRPVAVKRMLRSFYDIATRETRLLREVDLHPNVIRYYAQLERGDFIYIALQLCEASLADVVEKPSHFRTLAELGSKNPLGVLKQITKGLDHLHSLQIVHRDLKPQNILITTDMDGEPLILVSDFGLCKKLENGQSSLGATTAHNAGTAGWRAPELLHDDDASTGPMLVDASSTHSGTASSNQQQGENRRRVTRSIDIFSLGIVFFYVLTQGSHPFDCGGSFMREVNIRKGTYSLDRLEVLGEYQREATHLIEKMISANPKERPKTKDILVHPFFWSAEKRLTFLCDVSDAFEREPRDPPSPALQALEAGAHEVIPTGDFLSRLHKDFVNSLGKQRKYTGWRLLDLLRALRNKKNHFRDMPESLQEKVVGQRAMEEGYLLYWTTRFPDLLLYCWNVVRHEDVGFDEDIQLRKYFQLRRPE</sequence>
<evidence type="ECO:0000256" key="14">
    <source>
        <dbReference type="SAM" id="SignalP"/>
    </source>
</evidence>
<dbReference type="EC" id="2.7.11.1" evidence="2"/>
<dbReference type="PANTHER" id="PTHR13954:SF6">
    <property type="entry name" value="NON-SPECIFIC SERINE_THREONINE PROTEIN KINASE"/>
    <property type="match status" value="1"/>
</dbReference>
<feature type="region of interest" description="Disordered" evidence="13">
    <location>
        <begin position="50"/>
        <end position="137"/>
    </location>
</feature>
<dbReference type="InterPro" id="IPR011009">
    <property type="entry name" value="Kinase-like_dom_sf"/>
</dbReference>
<keyword evidence="3" id="KW-0723">Serine/threonine-protein kinase</keyword>
<comment type="caution">
    <text evidence="17">The sequence shown here is derived from an EMBL/GenBank/DDBJ whole genome shotgun (WGS) entry which is preliminary data.</text>
</comment>
<dbReference type="SUPFAM" id="SSF56112">
    <property type="entry name" value="Protein kinase-like (PK-like)"/>
    <property type="match status" value="1"/>
</dbReference>
<dbReference type="Gene3D" id="2.130.10.10">
    <property type="entry name" value="YVTN repeat-like/Quinoprotein amine dehydrogenase"/>
    <property type="match status" value="1"/>
</dbReference>
<organism evidence="17 18">
    <name type="scientific">Diaporthe australafricana</name>
    <dbReference type="NCBI Taxonomy" id="127596"/>
    <lineage>
        <taxon>Eukaryota</taxon>
        <taxon>Fungi</taxon>
        <taxon>Dikarya</taxon>
        <taxon>Ascomycota</taxon>
        <taxon>Pezizomycotina</taxon>
        <taxon>Sordariomycetes</taxon>
        <taxon>Sordariomycetidae</taxon>
        <taxon>Diaporthales</taxon>
        <taxon>Diaporthaceae</taxon>
        <taxon>Diaporthe</taxon>
    </lineage>
</organism>
<dbReference type="Gene3D" id="1.10.510.10">
    <property type="entry name" value="Transferase(Phosphotransferase) domain 1"/>
    <property type="match status" value="1"/>
</dbReference>
<feature type="region of interest" description="Disordered" evidence="13">
    <location>
        <begin position="974"/>
        <end position="1002"/>
    </location>
</feature>
<evidence type="ECO:0000313" key="17">
    <source>
        <dbReference type="EMBL" id="KAL1856322.1"/>
    </source>
</evidence>
<evidence type="ECO:0000259" key="16">
    <source>
        <dbReference type="PROSITE" id="PS51392"/>
    </source>
</evidence>
<dbReference type="SMART" id="SM00220">
    <property type="entry name" value="S_TKc"/>
    <property type="match status" value="1"/>
</dbReference>
<feature type="domain" description="KEN" evidence="16">
    <location>
        <begin position="1090"/>
        <end position="1228"/>
    </location>
</feature>
<evidence type="ECO:0000256" key="8">
    <source>
        <dbReference type="ARBA" id="ARBA00022777"/>
    </source>
</evidence>